<dbReference type="Proteomes" id="UP001180020">
    <property type="component" value="Unassembled WGS sequence"/>
</dbReference>
<dbReference type="GO" id="GO:0003843">
    <property type="term" value="F:1,3-beta-D-glucan synthase activity"/>
    <property type="evidence" value="ECO:0007669"/>
    <property type="project" value="InterPro"/>
</dbReference>
<dbReference type="Pfam" id="PF02364">
    <property type="entry name" value="Glucan_synthase"/>
    <property type="match status" value="1"/>
</dbReference>
<dbReference type="AlphaFoldDB" id="A0AAV9CC68"/>
<gene>
    <name evidence="2" type="primary">CALS12</name>
    <name evidence="2" type="ORF">QJS10_CPB20g01866</name>
</gene>
<evidence type="ECO:0000313" key="3">
    <source>
        <dbReference type="Proteomes" id="UP001180020"/>
    </source>
</evidence>
<reference evidence="2" key="1">
    <citation type="journal article" date="2023" name="Nat. Commun.">
        <title>Diploid and tetraploid genomes of Acorus and the evolution of monocots.</title>
        <authorList>
            <person name="Ma L."/>
            <person name="Liu K.W."/>
            <person name="Li Z."/>
            <person name="Hsiao Y.Y."/>
            <person name="Qi Y."/>
            <person name="Fu T."/>
            <person name="Tang G.D."/>
            <person name="Zhang D."/>
            <person name="Sun W.H."/>
            <person name="Liu D.K."/>
            <person name="Li Y."/>
            <person name="Chen G.Z."/>
            <person name="Liu X.D."/>
            <person name="Liao X.Y."/>
            <person name="Jiang Y.T."/>
            <person name="Yu X."/>
            <person name="Hao Y."/>
            <person name="Huang J."/>
            <person name="Zhao X.W."/>
            <person name="Ke S."/>
            <person name="Chen Y.Y."/>
            <person name="Wu W.L."/>
            <person name="Hsu J.L."/>
            <person name="Lin Y.F."/>
            <person name="Huang M.D."/>
            <person name="Li C.Y."/>
            <person name="Huang L."/>
            <person name="Wang Z.W."/>
            <person name="Zhao X."/>
            <person name="Zhong W.Y."/>
            <person name="Peng D.H."/>
            <person name="Ahmad S."/>
            <person name="Lan S."/>
            <person name="Zhang J.S."/>
            <person name="Tsai W.C."/>
            <person name="Van de Peer Y."/>
            <person name="Liu Z.J."/>
        </authorList>
    </citation>
    <scope>NUCLEOTIDE SEQUENCE</scope>
    <source>
        <strain evidence="2">CP</strain>
    </source>
</reference>
<dbReference type="EMBL" id="JAUJYO010000020">
    <property type="protein sequence ID" value="KAK1286036.1"/>
    <property type="molecule type" value="Genomic_DNA"/>
</dbReference>
<name>A0AAV9CC68_ACOCL</name>
<comment type="caution">
    <text evidence="2">The sequence shown here is derived from an EMBL/GenBank/DDBJ whole genome shotgun (WGS) entry which is preliminary data.</text>
</comment>
<dbReference type="PANTHER" id="PTHR12741">
    <property type="entry name" value="LYST-INTERACTING PROTEIN LIP5 DOPAMINE RESPONSIVE PROTEIN DRG-1"/>
    <property type="match status" value="1"/>
</dbReference>
<dbReference type="InterPro" id="IPR003440">
    <property type="entry name" value="Glyco_trans_48_dom"/>
</dbReference>
<proteinExistence type="predicted"/>
<reference evidence="2" key="2">
    <citation type="submission" date="2023-06" db="EMBL/GenBank/DDBJ databases">
        <authorList>
            <person name="Ma L."/>
            <person name="Liu K.-W."/>
            <person name="Li Z."/>
            <person name="Hsiao Y.-Y."/>
            <person name="Qi Y."/>
            <person name="Fu T."/>
            <person name="Tang G."/>
            <person name="Zhang D."/>
            <person name="Sun W.-H."/>
            <person name="Liu D.-K."/>
            <person name="Li Y."/>
            <person name="Chen G.-Z."/>
            <person name="Liu X.-D."/>
            <person name="Liao X.-Y."/>
            <person name="Jiang Y.-T."/>
            <person name="Yu X."/>
            <person name="Hao Y."/>
            <person name="Huang J."/>
            <person name="Zhao X.-W."/>
            <person name="Ke S."/>
            <person name="Chen Y.-Y."/>
            <person name="Wu W.-L."/>
            <person name="Hsu J.-L."/>
            <person name="Lin Y.-F."/>
            <person name="Huang M.-D."/>
            <person name="Li C.-Y."/>
            <person name="Huang L."/>
            <person name="Wang Z.-W."/>
            <person name="Zhao X."/>
            <person name="Zhong W.-Y."/>
            <person name="Peng D.-H."/>
            <person name="Ahmad S."/>
            <person name="Lan S."/>
            <person name="Zhang J.-S."/>
            <person name="Tsai W.-C."/>
            <person name="Van De Peer Y."/>
            <person name="Liu Z.-J."/>
        </authorList>
    </citation>
    <scope>NUCLEOTIDE SEQUENCE</scope>
    <source>
        <strain evidence="2">CP</strain>
        <tissue evidence="2">Leaves</tissue>
    </source>
</reference>
<dbReference type="GO" id="GO:0006075">
    <property type="term" value="P:(1-&gt;3)-beta-D-glucan biosynthetic process"/>
    <property type="evidence" value="ECO:0007669"/>
    <property type="project" value="InterPro"/>
</dbReference>
<dbReference type="GO" id="GO:0005886">
    <property type="term" value="C:plasma membrane"/>
    <property type="evidence" value="ECO:0007669"/>
    <property type="project" value="TreeGrafter"/>
</dbReference>
<feature type="domain" description="Glycosyl transferase 48" evidence="1">
    <location>
        <begin position="1"/>
        <end position="188"/>
    </location>
</feature>
<protein>
    <submittedName>
        <fullName evidence="2">Callose synthase 12</fullName>
    </submittedName>
</protein>
<dbReference type="GO" id="GO:0000148">
    <property type="term" value="C:1,3-beta-D-glucan synthase complex"/>
    <property type="evidence" value="ECO:0007669"/>
    <property type="project" value="InterPro"/>
</dbReference>
<accession>A0AAV9CC68</accession>
<sequence length="195" mass="22217">MMYYYRALKMLAFLDGASEIDIRDGSRELASVNSMRRENNGLDGSTRSISSRSLSRASSGVSTLFKGHEYGTALMKYTYVVACQIYGQQKARKESHAEDILYLMKNNEALRVAYVDEVNVGQDRVEYYSSWEVEIYRIRLPGPLKLGEGKPENQNHAMIFTRGDAVQTIDMNQDNYFEEALKMRNLLRTNHSGSA</sequence>
<keyword evidence="3" id="KW-1185">Reference proteome</keyword>
<evidence type="ECO:0000313" key="2">
    <source>
        <dbReference type="EMBL" id="KAK1286036.1"/>
    </source>
</evidence>
<evidence type="ECO:0000259" key="1">
    <source>
        <dbReference type="Pfam" id="PF02364"/>
    </source>
</evidence>
<organism evidence="2 3">
    <name type="scientific">Acorus calamus</name>
    <name type="common">Sweet flag</name>
    <dbReference type="NCBI Taxonomy" id="4465"/>
    <lineage>
        <taxon>Eukaryota</taxon>
        <taxon>Viridiplantae</taxon>
        <taxon>Streptophyta</taxon>
        <taxon>Embryophyta</taxon>
        <taxon>Tracheophyta</taxon>
        <taxon>Spermatophyta</taxon>
        <taxon>Magnoliopsida</taxon>
        <taxon>Liliopsida</taxon>
        <taxon>Acoraceae</taxon>
        <taxon>Acorus</taxon>
    </lineage>
</organism>
<dbReference type="PANTHER" id="PTHR12741:SF7">
    <property type="entry name" value="CALLOSE SYNTHASE 12"/>
    <property type="match status" value="1"/>
</dbReference>